<comment type="caution">
    <text evidence="2">The sequence shown here is derived from an EMBL/GenBank/DDBJ whole genome shotgun (WGS) entry which is preliminary data.</text>
</comment>
<organism evidence="2 3">
    <name type="scientific">Mycolicibacterium goodii</name>
    <name type="common">Mycobacterium goodii</name>
    <dbReference type="NCBI Taxonomy" id="134601"/>
    <lineage>
        <taxon>Bacteria</taxon>
        <taxon>Bacillati</taxon>
        <taxon>Actinomycetota</taxon>
        <taxon>Actinomycetes</taxon>
        <taxon>Mycobacteriales</taxon>
        <taxon>Mycobacteriaceae</taxon>
        <taxon>Mycolicibacterium</taxon>
    </lineage>
</organism>
<dbReference type="InterPro" id="IPR029062">
    <property type="entry name" value="Class_I_gatase-like"/>
</dbReference>
<gene>
    <name evidence="2" type="ORF">KL859_25725</name>
</gene>
<dbReference type="Proteomes" id="UP000696413">
    <property type="component" value="Unassembled WGS sequence"/>
</dbReference>
<name>A0ABS6HUA2_MYCGD</name>
<proteinExistence type="predicted"/>
<sequence length="218" mass="22289">MHAQIVLFDGFDPLDVIAPFEVLVAGSDAVDGELGVELVSAEGPREVVSGSRGLTLRATAPLDPTRPGYVIVPGACGPLTGDPDEGDATIPVLLAKFGETAAASLMRRAFDNPAVTVATVCGGSLALAMAGLLDGRHATTHHLGIDVLEATGAIPIAARVVDDGDLISAGGVTSGLDLALHLLDRSYGPRIALAVEALFAYERRGTVWTATGREAKAS</sequence>
<dbReference type="Pfam" id="PF01965">
    <property type="entry name" value="DJ-1_PfpI"/>
    <property type="match status" value="1"/>
</dbReference>
<dbReference type="Gene3D" id="3.40.50.880">
    <property type="match status" value="1"/>
</dbReference>
<keyword evidence="3" id="KW-1185">Reference proteome</keyword>
<evidence type="ECO:0000313" key="3">
    <source>
        <dbReference type="Proteomes" id="UP000696413"/>
    </source>
</evidence>
<protein>
    <submittedName>
        <fullName evidence="2">DJ-1/PfpI family protein</fullName>
    </submittedName>
</protein>
<feature type="domain" description="DJ-1/PfpI" evidence="1">
    <location>
        <begin position="101"/>
        <end position="184"/>
    </location>
</feature>
<dbReference type="EMBL" id="JAHBOM010000024">
    <property type="protein sequence ID" value="MBU8826261.1"/>
    <property type="molecule type" value="Genomic_DNA"/>
</dbReference>
<dbReference type="InterPro" id="IPR002818">
    <property type="entry name" value="DJ-1/PfpI"/>
</dbReference>
<dbReference type="PANTHER" id="PTHR43130:SF2">
    <property type="entry name" value="DJ-1_PFPI DOMAIN-CONTAINING PROTEIN"/>
    <property type="match status" value="1"/>
</dbReference>
<reference evidence="2 3" key="1">
    <citation type="submission" date="2021-05" db="EMBL/GenBank/DDBJ databases">
        <title>Draft Genome Sequences of Clinical Respiratory Isolates of Mycobacterium goodii Recovered in Ireland.</title>
        <authorList>
            <person name="Flanagan P.R."/>
            <person name="Mok S."/>
            <person name="Roycroft E."/>
            <person name="Rogers T.R."/>
            <person name="Fitzgibbon M."/>
        </authorList>
    </citation>
    <scope>NUCLEOTIDE SEQUENCE [LARGE SCALE GENOMIC DNA]</scope>
    <source>
        <strain evidence="2 3">14IE55</strain>
    </source>
</reference>
<dbReference type="RefSeq" id="WP_073680865.1">
    <property type="nucleotide sequence ID" value="NZ_CP092364.2"/>
</dbReference>
<evidence type="ECO:0000313" key="2">
    <source>
        <dbReference type="EMBL" id="MBU8826261.1"/>
    </source>
</evidence>
<accession>A0ABS6HUA2</accession>
<dbReference type="InterPro" id="IPR052158">
    <property type="entry name" value="INH-QAR"/>
</dbReference>
<evidence type="ECO:0000259" key="1">
    <source>
        <dbReference type="Pfam" id="PF01965"/>
    </source>
</evidence>
<dbReference type="PANTHER" id="PTHR43130">
    <property type="entry name" value="ARAC-FAMILY TRANSCRIPTIONAL REGULATOR"/>
    <property type="match status" value="1"/>
</dbReference>
<dbReference type="SUPFAM" id="SSF52317">
    <property type="entry name" value="Class I glutamine amidotransferase-like"/>
    <property type="match status" value="1"/>
</dbReference>